<dbReference type="InterPro" id="IPR009057">
    <property type="entry name" value="Homeodomain-like_sf"/>
</dbReference>
<gene>
    <name evidence="5" type="ORF">PSU4_33890</name>
</gene>
<evidence type="ECO:0000313" key="5">
    <source>
        <dbReference type="EMBL" id="GEL24435.1"/>
    </source>
</evidence>
<evidence type="ECO:0000256" key="1">
    <source>
        <dbReference type="ARBA" id="ARBA00023125"/>
    </source>
</evidence>
<dbReference type="PANTHER" id="PTHR30055">
    <property type="entry name" value="HTH-TYPE TRANSCRIPTIONAL REGULATOR RUTR"/>
    <property type="match status" value="1"/>
</dbReference>
<dbReference type="PROSITE" id="PS50977">
    <property type="entry name" value="HTH_TETR_2"/>
    <property type="match status" value="1"/>
</dbReference>
<dbReference type="AlphaFoldDB" id="A0A511DI06"/>
<dbReference type="EMBL" id="BJVJ01000033">
    <property type="protein sequence ID" value="GEL24435.1"/>
    <property type="molecule type" value="Genomic_DNA"/>
</dbReference>
<protein>
    <submittedName>
        <fullName evidence="5">TetR family transcriptional regulator</fullName>
    </submittedName>
</protein>
<name>A0A511DI06_9PSEU</name>
<dbReference type="RefSeq" id="WP_307724791.1">
    <property type="nucleotide sequence ID" value="NZ_BJVJ01000033.1"/>
</dbReference>
<evidence type="ECO:0000259" key="4">
    <source>
        <dbReference type="PROSITE" id="PS50977"/>
    </source>
</evidence>
<dbReference type="Gene3D" id="1.10.357.10">
    <property type="entry name" value="Tetracycline Repressor, domain 2"/>
    <property type="match status" value="1"/>
</dbReference>
<keyword evidence="1 2" id="KW-0238">DNA-binding</keyword>
<feature type="region of interest" description="Disordered" evidence="3">
    <location>
        <begin position="1"/>
        <end position="33"/>
    </location>
</feature>
<dbReference type="InterPro" id="IPR001647">
    <property type="entry name" value="HTH_TetR"/>
</dbReference>
<feature type="domain" description="HTH tetR-type" evidence="4">
    <location>
        <begin position="35"/>
        <end position="95"/>
    </location>
</feature>
<accession>A0A511DI06</accession>
<evidence type="ECO:0000256" key="3">
    <source>
        <dbReference type="SAM" id="MobiDB-lite"/>
    </source>
</evidence>
<comment type="caution">
    <text evidence="5">The sequence shown here is derived from an EMBL/GenBank/DDBJ whole genome shotgun (WGS) entry which is preliminary data.</text>
</comment>
<dbReference type="PRINTS" id="PR00455">
    <property type="entry name" value="HTHTETR"/>
</dbReference>
<proteinExistence type="predicted"/>
<dbReference type="SUPFAM" id="SSF46689">
    <property type="entry name" value="Homeodomain-like"/>
    <property type="match status" value="1"/>
</dbReference>
<dbReference type="GO" id="GO:0000976">
    <property type="term" value="F:transcription cis-regulatory region binding"/>
    <property type="evidence" value="ECO:0007669"/>
    <property type="project" value="TreeGrafter"/>
</dbReference>
<feature type="DNA-binding region" description="H-T-H motif" evidence="2">
    <location>
        <begin position="58"/>
        <end position="77"/>
    </location>
</feature>
<keyword evidence="6" id="KW-1185">Reference proteome</keyword>
<sequence>MSGPSPDAGTALDPVPGPATAGPGTGLRTRAQRAEDGRARILDAAVGCLVAEGYAGASTLAIQAAAGVSRGRLLHHFPSRDLLLVAAAQHLAAQRVRDTEDRVLALVGSEVRGGDRVDRVVEALWASFHEQHFWAALELWTAARTNPEIAAALLPEERRLGRVIRASLARMLGEPYSSHPRFRQVRDLLLTSMRGAALTYAFDSRDAASDSMVAQWQDLVRTLLSD</sequence>
<dbReference type="Proteomes" id="UP000321685">
    <property type="component" value="Unassembled WGS sequence"/>
</dbReference>
<evidence type="ECO:0000313" key="6">
    <source>
        <dbReference type="Proteomes" id="UP000321685"/>
    </source>
</evidence>
<dbReference type="PANTHER" id="PTHR30055:SF226">
    <property type="entry name" value="HTH-TYPE TRANSCRIPTIONAL REGULATOR PKSA"/>
    <property type="match status" value="1"/>
</dbReference>
<dbReference type="GO" id="GO:0003700">
    <property type="term" value="F:DNA-binding transcription factor activity"/>
    <property type="evidence" value="ECO:0007669"/>
    <property type="project" value="TreeGrafter"/>
</dbReference>
<reference evidence="5 6" key="1">
    <citation type="submission" date="2019-07" db="EMBL/GenBank/DDBJ databases">
        <title>Whole genome shotgun sequence of Pseudonocardia sulfidoxydans NBRC 16205.</title>
        <authorList>
            <person name="Hosoyama A."/>
            <person name="Uohara A."/>
            <person name="Ohji S."/>
            <person name="Ichikawa N."/>
        </authorList>
    </citation>
    <scope>NUCLEOTIDE SEQUENCE [LARGE SCALE GENOMIC DNA]</scope>
    <source>
        <strain evidence="5 6">NBRC 16205</strain>
    </source>
</reference>
<feature type="compositionally biased region" description="Low complexity" evidence="3">
    <location>
        <begin position="18"/>
        <end position="29"/>
    </location>
</feature>
<dbReference type="InterPro" id="IPR050109">
    <property type="entry name" value="HTH-type_TetR-like_transc_reg"/>
</dbReference>
<organism evidence="5 6">
    <name type="scientific">Pseudonocardia sulfidoxydans NBRC 16205</name>
    <dbReference type="NCBI Taxonomy" id="1223511"/>
    <lineage>
        <taxon>Bacteria</taxon>
        <taxon>Bacillati</taxon>
        <taxon>Actinomycetota</taxon>
        <taxon>Actinomycetes</taxon>
        <taxon>Pseudonocardiales</taxon>
        <taxon>Pseudonocardiaceae</taxon>
        <taxon>Pseudonocardia</taxon>
    </lineage>
</organism>
<dbReference type="Pfam" id="PF00440">
    <property type="entry name" value="TetR_N"/>
    <property type="match status" value="1"/>
</dbReference>
<evidence type="ECO:0000256" key="2">
    <source>
        <dbReference type="PROSITE-ProRule" id="PRU00335"/>
    </source>
</evidence>